<evidence type="ECO:0000256" key="5">
    <source>
        <dbReference type="ARBA" id="ARBA00022759"/>
    </source>
</evidence>
<proteinExistence type="predicted"/>
<feature type="domain" description="Peptidase A2" evidence="8">
    <location>
        <begin position="322"/>
        <end position="400"/>
    </location>
</feature>
<dbReference type="SUPFAM" id="SSF57756">
    <property type="entry name" value="Retrovirus zinc finger-like domains"/>
    <property type="match status" value="1"/>
</dbReference>
<keyword evidence="6" id="KW-0378">Hydrolase</keyword>
<accession>A0A8R1X0D4</accession>
<dbReference type="InterPro" id="IPR043128">
    <property type="entry name" value="Rev_trsase/Diguanyl_cyclase"/>
</dbReference>
<dbReference type="SMART" id="SM00343">
    <property type="entry name" value="ZnF_C2HC"/>
    <property type="match status" value="2"/>
</dbReference>
<dbReference type="Pfam" id="PF17921">
    <property type="entry name" value="Integrase_H2C2"/>
    <property type="match status" value="1"/>
</dbReference>
<feature type="domain" description="Integrase catalytic" evidence="10">
    <location>
        <begin position="1068"/>
        <end position="1162"/>
    </location>
</feature>
<dbReference type="KEGG" id="api:103307866"/>
<dbReference type="InterPro" id="IPR001995">
    <property type="entry name" value="Peptidase_A2_cat"/>
</dbReference>
<dbReference type="InterPro" id="IPR001584">
    <property type="entry name" value="Integrase_cat-core"/>
</dbReference>
<evidence type="ECO:0000256" key="3">
    <source>
        <dbReference type="ARBA" id="ARBA00022695"/>
    </source>
</evidence>
<dbReference type="PROSITE" id="PS50994">
    <property type="entry name" value="INTEGRASE"/>
    <property type="match status" value="1"/>
</dbReference>
<dbReference type="CDD" id="cd01647">
    <property type="entry name" value="RT_LTR"/>
    <property type="match status" value="1"/>
</dbReference>
<protein>
    <recommendedName>
        <fullName evidence="1">RNA-directed DNA polymerase</fullName>
        <ecNumber evidence="1">2.7.7.49</ecNumber>
    </recommendedName>
</protein>
<keyword evidence="2" id="KW-0808">Transferase</keyword>
<dbReference type="GO" id="GO:0004519">
    <property type="term" value="F:endonuclease activity"/>
    <property type="evidence" value="ECO:0007669"/>
    <property type="project" value="UniProtKB-KW"/>
</dbReference>
<evidence type="ECO:0000313" key="11">
    <source>
        <dbReference type="EnsemblMetazoa" id="XP_008178499.1"/>
    </source>
</evidence>
<dbReference type="GO" id="GO:0004190">
    <property type="term" value="F:aspartic-type endopeptidase activity"/>
    <property type="evidence" value="ECO:0007669"/>
    <property type="project" value="InterPro"/>
</dbReference>
<keyword evidence="5" id="KW-0255">Endonuclease</keyword>
<organism evidence="11 12">
    <name type="scientific">Acyrthosiphon pisum</name>
    <name type="common">Pea aphid</name>
    <dbReference type="NCBI Taxonomy" id="7029"/>
    <lineage>
        <taxon>Eukaryota</taxon>
        <taxon>Metazoa</taxon>
        <taxon>Ecdysozoa</taxon>
        <taxon>Arthropoda</taxon>
        <taxon>Hexapoda</taxon>
        <taxon>Insecta</taxon>
        <taxon>Pterygota</taxon>
        <taxon>Neoptera</taxon>
        <taxon>Paraneoptera</taxon>
        <taxon>Hemiptera</taxon>
        <taxon>Sternorrhyncha</taxon>
        <taxon>Aphidomorpha</taxon>
        <taxon>Aphidoidea</taxon>
        <taxon>Aphididae</taxon>
        <taxon>Macrosiphini</taxon>
        <taxon>Acyrthosiphon</taxon>
    </lineage>
</organism>
<dbReference type="Gene3D" id="3.10.10.10">
    <property type="entry name" value="HIV Type 1 Reverse Transcriptase, subunit A, domain 1"/>
    <property type="match status" value="1"/>
</dbReference>
<evidence type="ECO:0000256" key="4">
    <source>
        <dbReference type="ARBA" id="ARBA00022722"/>
    </source>
</evidence>
<dbReference type="FunFam" id="3.30.70.270:FF:000020">
    <property type="entry name" value="Transposon Tf2-6 polyprotein-like Protein"/>
    <property type="match status" value="1"/>
</dbReference>
<evidence type="ECO:0000259" key="9">
    <source>
        <dbReference type="PROSITE" id="PS50878"/>
    </source>
</evidence>
<reference evidence="12" key="1">
    <citation type="submission" date="2010-06" db="EMBL/GenBank/DDBJ databases">
        <authorList>
            <person name="Jiang H."/>
            <person name="Abraham K."/>
            <person name="Ali S."/>
            <person name="Alsbrooks S.L."/>
            <person name="Anim B.N."/>
            <person name="Anosike U.S."/>
            <person name="Attaway T."/>
            <person name="Bandaranaike D.P."/>
            <person name="Battles P.K."/>
            <person name="Bell S.N."/>
            <person name="Bell A.V."/>
            <person name="Beltran B."/>
            <person name="Bickham C."/>
            <person name="Bustamante Y."/>
            <person name="Caleb T."/>
            <person name="Canada A."/>
            <person name="Cardenas V."/>
            <person name="Carter K."/>
            <person name="Chacko J."/>
            <person name="Chandrabose M.N."/>
            <person name="Chavez D."/>
            <person name="Chavez A."/>
            <person name="Chen L."/>
            <person name="Chu H.-S."/>
            <person name="Claassen K.J."/>
            <person name="Cockrell R."/>
            <person name="Collins M."/>
            <person name="Cooper J.A."/>
            <person name="Cree A."/>
            <person name="Curry S.M."/>
            <person name="Da Y."/>
            <person name="Dao M.D."/>
            <person name="Das B."/>
            <person name="Davila M.-L."/>
            <person name="Davy-Carroll L."/>
            <person name="Denson S."/>
            <person name="Dinh H."/>
            <person name="Ebong V.E."/>
            <person name="Edwards J.R."/>
            <person name="Egan A."/>
            <person name="El-Daye J."/>
            <person name="Escobedo L."/>
            <person name="Fernandez S."/>
            <person name="Fernando P.R."/>
            <person name="Flagg N."/>
            <person name="Forbes L.D."/>
            <person name="Fowler R.G."/>
            <person name="Fu Q."/>
            <person name="Gabisi R.A."/>
            <person name="Ganer J."/>
            <person name="Garbino Pronczuk A."/>
            <person name="Garcia R.M."/>
            <person name="Garner T."/>
            <person name="Garrett T.E."/>
            <person name="Gonzalez D.A."/>
            <person name="Hamid H."/>
            <person name="Hawkins E.S."/>
            <person name="Hirani K."/>
            <person name="Hogues M.E."/>
            <person name="Hollins B."/>
            <person name="Hsiao C.-H."/>
            <person name="Jabil R."/>
            <person name="James M.L."/>
            <person name="Jhangiani S.N."/>
            <person name="Johnson B."/>
            <person name="Johnson Q."/>
            <person name="Joshi V."/>
            <person name="Kalu J.B."/>
            <person name="Kam C."/>
            <person name="Kashfia A."/>
            <person name="Keebler J."/>
            <person name="Kisamo H."/>
            <person name="Kovar C.L."/>
            <person name="Lago L.A."/>
            <person name="Lai C.-Y."/>
            <person name="Laidlaw J."/>
            <person name="Lara F."/>
            <person name="Le T.-K."/>
            <person name="Lee S.L."/>
            <person name="Legall F.H."/>
            <person name="Lemon S.J."/>
            <person name="Lewis L.R."/>
            <person name="Li B."/>
            <person name="Liu Y."/>
            <person name="Liu Y.-S."/>
            <person name="Lopez J."/>
            <person name="Lozado R.J."/>
            <person name="Lu J."/>
            <person name="Madu R.C."/>
            <person name="Maheshwari M."/>
            <person name="Maheshwari R."/>
            <person name="Malloy K."/>
            <person name="Martinez E."/>
            <person name="Mathew T."/>
            <person name="Mercado I.C."/>
            <person name="Mercado C."/>
            <person name="Meyer B."/>
            <person name="Montgomery K."/>
            <person name="Morgan M.B."/>
            <person name="Munidasa M."/>
            <person name="Nazareth L.V."/>
            <person name="Nelson J."/>
            <person name="Ng B.M."/>
            <person name="Nguyen N.B."/>
            <person name="Nguyen P.Q."/>
            <person name="Nguyen T."/>
            <person name="Obregon M."/>
            <person name="Okwuonu G.O."/>
            <person name="Onwere C.G."/>
            <person name="Orozco G."/>
            <person name="Parra A."/>
            <person name="Patel S."/>
            <person name="Patil S."/>
            <person name="Perez A."/>
            <person name="Perez Y."/>
            <person name="Pham C."/>
            <person name="Primus E.L."/>
            <person name="Pu L.-L."/>
            <person name="Puazo M."/>
            <person name="Qin X."/>
            <person name="Quiroz J.B."/>
            <person name="Reese J."/>
            <person name="Richards S."/>
            <person name="Rives C.M."/>
            <person name="Robberts R."/>
            <person name="Ruiz S.J."/>
            <person name="Ruiz M.J."/>
            <person name="Santibanez J."/>
            <person name="Schneider B.W."/>
            <person name="Sisson I."/>
            <person name="Smith M."/>
            <person name="Sodergren E."/>
            <person name="Song X.-Z."/>
            <person name="Song B.B."/>
            <person name="Summersgill H."/>
            <person name="Thelus R."/>
            <person name="Thornton R.D."/>
            <person name="Trejos Z.Y."/>
            <person name="Usmani K."/>
            <person name="Vattathil S."/>
            <person name="Villasana D."/>
            <person name="Walker D.L."/>
            <person name="Wang S."/>
            <person name="Wang K."/>
            <person name="White C.S."/>
            <person name="Williams A.C."/>
            <person name="Williamson J."/>
            <person name="Wilson K."/>
            <person name="Woghiren I.O."/>
            <person name="Woodworth J.R."/>
            <person name="Worley K.C."/>
            <person name="Wright R.A."/>
            <person name="Wu W."/>
            <person name="Young L."/>
            <person name="Zhang L."/>
            <person name="Zhang J."/>
            <person name="Zhu Y."/>
            <person name="Muzny D.M."/>
            <person name="Weinstock G."/>
            <person name="Gibbs R.A."/>
        </authorList>
    </citation>
    <scope>NUCLEOTIDE SEQUENCE [LARGE SCALE GENOMIC DNA]</scope>
    <source>
        <strain evidence="12">LSR1</strain>
    </source>
</reference>
<dbReference type="PROSITE" id="PS50175">
    <property type="entry name" value="ASP_PROT_RETROV"/>
    <property type="match status" value="1"/>
</dbReference>
<keyword evidence="3" id="KW-0548">Nucleotidyltransferase</keyword>
<dbReference type="GO" id="GO:0015074">
    <property type="term" value="P:DNA integration"/>
    <property type="evidence" value="ECO:0007669"/>
    <property type="project" value="InterPro"/>
</dbReference>
<dbReference type="GO" id="GO:0006508">
    <property type="term" value="P:proteolysis"/>
    <property type="evidence" value="ECO:0007669"/>
    <property type="project" value="InterPro"/>
</dbReference>
<evidence type="ECO:0000259" key="10">
    <source>
        <dbReference type="PROSITE" id="PS50994"/>
    </source>
</evidence>
<dbReference type="Gene3D" id="3.30.420.10">
    <property type="entry name" value="Ribonuclease H-like superfamily/Ribonuclease H"/>
    <property type="match status" value="1"/>
</dbReference>
<dbReference type="InterPro" id="IPR050951">
    <property type="entry name" value="Retrovirus_Pol_polyprotein"/>
</dbReference>
<dbReference type="SUPFAM" id="SSF53098">
    <property type="entry name" value="Ribonuclease H-like"/>
    <property type="match status" value="1"/>
</dbReference>
<dbReference type="Pfam" id="PF17917">
    <property type="entry name" value="RT_RNaseH"/>
    <property type="match status" value="1"/>
</dbReference>
<dbReference type="InterPro" id="IPR001878">
    <property type="entry name" value="Znf_CCHC"/>
</dbReference>
<keyword evidence="4" id="KW-0540">Nuclease</keyword>
<dbReference type="Gene3D" id="1.10.340.70">
    <property type="match status" value="1"/>
</dbReference>
<dbReference type="PROSITE" id="PS50878">
    <property type="entry name" value="RT_POL"/>
    <property type="match status" value="1"/>
</dbReference>
<dbReference type="GO" id="GO:0042575">
    <property type="term" value="C:DNA polymerase complex"/>
    <property type="evidence" value="ECO:0007669"/>
    <property type="project" value="UniProtKB-ARBA"/>
</dbReference>
<dbReference type="InterPro" id="IPR036397">
    <property type="entry name" value="RNaseH_sf"/>
</dbReference>
<dbReference type="InterPro" id="IPR043502">
    <property type="entry name" value="DNA/RNA_pol_sf"/>
</dbReference>
<evidence type="ECO:0000256" key="6">
    <source>
        <dbReference type="ARBA" id="ARBA00022801"/>
    </source>
</evidence>
<dbReference type="EC" id="2.7.7.49" evidence="1"/>
<dbReference type="InterPro" id="IPR021109">
    <property type="entry name" value="Peptidase_aspartic_dom_sf"/>
</dbReference>
<dbReference type="GO" id="GO:0008270">
    <property type="term" value="F:zinc ion binding"/>
    <property type="evidence" value="ECO:0007669"/>
    <property type="project" value="InterPro"/>
</dbReference>
<dbReference type="Gene3D" id="4.10.60.10">
    <property type="entry name" value="Zinc finger, CCHC-type"/>
    <property type="match status" value="1"/>
</dbReference>
<dbReference type="Gene3D" id="3.30.70.270">
    <property type="match status" value="2"/>
</dbReference>
<dbReference type="GO" id="GO:0003676">
    <property type="term" value="F:nucleic acid binding"/>
    <property type="evidence" value="ECO:0007669"/>
    <property type="project" value="InterPro"/>
</dbReference>
<dbReference type="RefSeq" id="XP_008178499.1">
    <property type="nucleotide sequence ID" value="XM_008180277.1"/>
</dbReference>
<feature type="domain" description="Reverse transcriptase" evidence="9">
    <location>
        <begin position="479"/>
        <end position="657"/>
    </location>
</feature>
<dbReference type="Proteomes" id="UP000007819">
    <property type="component" value="Chromosome A1"/>
</dbReference>
<dbReference type="InterPro" id="IPR012337">
    <property type="entry name" value="RNaseH-like_sf"/>
</dbReference>
<dbReference type="CDD" id="cd09274">
    <property type="entry name" value="RNase_HI_RT_Ty3"/>
    <property type="match status" value="1"/>
</dbReference>
<dbReference type="Gene3D" id="2.40.70.10">
    <property type="entry name" value="Acid Proteases"/>
    <property type="match status" value="1"/>
</dbReference>
<dbReference type="SUPFAM" id="SSF50630">
    <property type="entry name" value="Acid proteases"/>
    <property type="match status" value="1"/>
</dbReference>
<reference evidence="11" key="2">
    <citation type="submission" date="2022-06" db="UniProtKB">
        <authorList>
            <consortium name="EnsemblMetazoa"/>
        </authorList>
    </citation>
    <scope>IDENTIFICATION</scope>
</reference>
<evidence type="ECO:0000256" key="1">
    <source>
        <dbReference type="ARBA" id="ARBA00012493"/>
    </source>
</evidence>
<evidence type="ECO:0000259" key="8">
    <source>
        <dbReference type="PROSITE" id="PS50175"/>
    </source>
</evidence>
<dbReference type="Pfam" id="PF00078">
    <property type="entry name" value="RVT_1"/>
    <property type="match status" value="1"/>
</dbReference>
<name>A0A8R1X0D4_ACYPI</name>
<evidence type="ECO:0000256" key="7">
    <source>
        <dbReference type="ARBA" id="ARBA00022918"/>
    </source>
</evidence>
<dbReference type="InterPro" id="IPR036875">
    <property type="entry name" value="Znf_CCHC_sf"/>
</dbReference>
<dbReference type="InterPro" id="IPR000477">
    <property type="entry name" value="RT_dom"/>
</dbReference>
<dbReference type="PANTHER" id="PTHR37984:SF5">
    <property type="entry name" value="PROTEIN NYNRIN-LIKE"/>
    <property type="match status" value="1"/>
</dbReference>
<dbReference type="InterPro" id="IPR041373">
    <property type="entry name" value="RT_RNaseH"/>
</dbReference>
<sequence>MAPDKFHLFGSIGTVSEFEVTDDWKLYQERLEQYFLANAIEEGRKVPVLLSVVGLNTYKIIKDLSDPVLPKDRPYTEICDLLNGHFSPAVSVFRKRIEFYNLRQGEVETCGNWYAKLKNAAIECKFGAKLNDVLKDKFVSGLRAGKVLDRLCEEDPETKTLKTMVELALKYESTVVNSVRDINVVNTYKGKNYRHYVDKRAPKNYKNMGNENATTVTTGAAKLGPSTTSKAACFACGKSNHKFSECRYKEFICNVCKTKGHLAKVCKSRKNNYKVKSNNYVNSEETQKLDSLGMDFINMFSLNEVNFCEPFIIKMLVNGVQLEMELDTGAGVSVLPENILKGKLRMYEIKPTFVKLKAYDGAIIEPIGEVEMCVDYKSIKKKCKFLVVSSDNKPLVGRDIMAEFGIGVNNLINVNSRKLNLDKLLHEFKDIFSEEIGTYNFEKINLKLKPDSSPVFVKPRMVPFAFKVKVEEELSRLEKEGVITLVDNNDWGTPLVPVLKNNGEIRICGDYKTTVNKFLEDVKHPLPKVEELFVALQGGKTFSKIDFRNAYNQLVLDEETRRLLAWSTHKGIYLVNRLPYGTKPACAVFQKIVEKVLLGLKNTMNFLDDVIVTGATDEEHTDNLKAVFSRLKEAGFRVNLSKCSFFQEEIHYLGHIICAKGLKKDKSKMEAIRLAPRPQNVHEVRAFAGMVNYYGKFIKNLSGLMEPIYQLLKKGQQFIWSDKCEKVFCKAKELMCSDDILVHYDPSLELVLSCDASQKGIGAVLSCILPGGIEKPVTYISRVLNETEQKYSVIIKEALVIFWAVRKLNQYLLGKKFVLRTDHKPLLAIFGEKKGIPVMAAGKLQRWAMFLAGFDYNIVYIKGSENGAADGLSRRPLEVKEEDLGEDYLKFVERSCPIDACMIRVETKKDRILSAVLSVINGDTVLEEMSAEMKTFINKKDELYVEEGIIMWGYRVVIPKVLQEGLLNELHGAHMGAAKMKNLARTYFWWPNLDKDIEKFVSSCILCVEARPNPPLAKLIKWPDSVGVFDRVHIDFLGPVSGKMFFILTDAFSKWPEIYEMPRTDSKFMIDKLKDIFARYEYREFCHRNGIRVITSPPFHPSTNGAAENAVKTFKACLLKFIKDSGKGMSVSSVISRYLFNYRNTPHWVTGECPSMLMFGRKVRTRLDLLREFGGRKDDQFKNFKGKREVEFEEGEMCFARDYKNPNKRSWKKGVVEEVLGKRIYLVKILESNVVWKRHLDQMIKAGDFYRNPSENLDYENEQNSDVSKQLDDELEKEIVKEKLDLVLGEASVETPKSDEIGRLKILESNVVWKRHLDQMIKAGDFYRNPSENLDYENEQNSDVSKQLDDELEKEIVKEKLDLVLGEASVETPKSDEIGRCTNLRAEICNSLATLLGRLFCLIGYILYYIN</sequence>
<keyword evidence="7" id="KW-0695">RNA-directed DNA polymerase</keyword>
<dbReference type="InterPro" id="IPR041588">
    <property type="entry name" value="Integrase_H2C2"/>
</dbReference>
<evidence type="ECO:0000256" key="2">
    <source>
        <dbReference type="ARBA" id="ARBA00022679"/>
    </source>
</evidence>
<dbReference type="FunFam" id="1.10.340.70:FF:000003">
    <property type="entry name" value="Protein CBG25708"/>
    <property type="match status" value="1"/>
</dbReference>
<evidence type="ECO:0000313" key="12">
    <source>
        <dbReference type="Proteomes" id="UP000007819"/>
    </source>
</evidence>
<dbReference type="GeneID" id="103307866"/>
<dbReference type="PANTHER" id="PTHR37984">
    <property type="entry name" value="PROTEIN CBG26694"/>
    <property type="match status" value="1"/>
</dbReference>
<keyword evidence="12" id="KW-1185">Reference proteome</keyword>
<dbReference type="GO" id="GO:0003964">
    <property type="term" value="F:RNA-directed DNA polymerase activity"/>
    <property type="evidence" value="ECO:0007669"/>
    <property type="project" value="UniProtKB-KW"/>
</dbReference>
<dbReference type="OrthoDB" id="6625515at2759"/>
<dbReference type="EnsemblMetazoa" id="XM_008180277.1">
    <property type="protein sequence ID" value="XP_008178499.1"/>
    <property type="gene ID" value="LOC103307866"/>
</dbReference>
<dbReference type="SUPFAM" id="SSF56672">
    <property type="entry name" value="DNA/RNA polymerases"/>
    <property type="match status" value="1"/>
</dbReference>